<evidence type="ECO:0000259" key="5">
    <source>
        <dbReference type="PROSITE" id="PS50931"/>
    </source>
</evidence>
<accession>A0A9D2RL01</accession>
<dbReference type="PANTHER" id="PTHR30419">
    <property type="entry name" value="HTH-TYPE TRANSCRIPTIONAL REGULATOR YBHD"/>
    <property type="match status" value="1"/>
</dbReference>
<evidence type="ECO:0000313" key="6">
    <source>
        <dbReference type="EMBL" id="HJB07358.1"/>
    </source>
</evidence>
<dbReference type="PRINTS" id="PR00039">
    <property type="entry name" value="HTHLYSR"/>
</dbReference>
<dbReference type="Pfam" id="PF00126">
    <property type="entry name" value="HTH_1"/>
    <property type="match status" value="1"/>
</dbReference>
<dbReference type="CDD" id="cd05466">
    <property type="entry name" value="PBP2_LTTR_substrate"/>
    <property type="match status" value="1"/>
</dbReference>
<dbReference type="GO" id="GO:0003677">
    <property type="term" value="F:DNA binding"/>
    <property type="evidence" value="ECO:0007669"/>
    <property type="project" value="UniProtKB-KW"/>
</dbReference>
<evidence type="ECO:0000256" key="2">
    <source>
        <dbReference type="ARBA" id="ARBA00023015"/>
    </source>
</evidence>
<evidence type="ECO:0000256" key="3">
    <source>
        <dbReference type="ARBA" id="ARBA00023125"/>
    </source>
</evidence>
<dbReference type="InterPro" id="IPR036390">
    <property type="entry name" value="WH_DNA-bd_sf"/>
</dbReference>
<dbReference type="Gene3D" id="3.40.190.290">
    <property type="match status" value="1"/>
</dbReference>
<dbReference type="Pfam" id="PF03466">
    <property type="entry name" value="LysR_substrate"/>
    <property type="match status" value="1"/>
</dbReference>
<dbReference type="SUPFAM" id="SSF46785">
    <property type="entry name" value="Winged helix' DNA-binding domain"/>
    <property type="match status" value="1"/>
</dbReference>
<proteinExistence type="inferred from homology"/>
<dbReference type="InterPro" id="IPR005119">
    <property type="entry name" value="LysR_subst-bd"/>
</dbReference>
<organism evidence="6 7">
    <name type="scientific">Candidatus Enterocloster faecavium</name>
    <dbReference type="NCBI Taxonomy" id="2838560"/>
    <lineage>
        <taxon>Bacteria</taxon>
        <taxon>Bacillati</taxon>
        <taxon>Bacillota</taxon>
        <taxon>Clostridia</taxon>
        <taxon>Lachnospirales</taxon>
        <taxon>Lachnospiraceae</taxon>
        <taxon>Enterocloster</taxon>
    </lineage>
</organism>
<sequence>MDFRDFAYVQAIAQYKTISKAAEYLYISQPSLSKFLQKLEERIGTPLFDRIEKQMYPTYAGEQFLKAGKEIFQIQRQLDLSLQQIRHETAGQLRIATTAARGCYVLTEVLPRFKRLYPGYHIEIMERSAEGVEQAVENGESDLAIYICVERNPIFQYFHVAMEEVALVLAGDSPYVSKAVKRDEFKYPWLDLAWLKNEVMFVNDASQWYIGRISHQLMREAHIMPEITEFRSLETCLALASRGLGFTLTFDISVRCFKNYEKRPAYLSAGNKPNRAEFAIACRKNYRLKTAEKELINMIRQKFGPSFSD</sequence>
<feature type="domain" description="HTH lysR-type" evidence="5">
    <location>
        <begin position="1"/>
        <end position="58"/>
    </location>
</feature>
<dbReference type="SUPFAM" id="SSF53850">
    <property type="entry name" value="Periplasmic binding protein-like II"/>
    <property type="match status" value="1"/>
</dbReference>
<keyword evidence="3" id="KW-0238">DNA-binding</keyword>
<dbReference type="AlphaFoldDB" id="A0A9D2RL01"/>
<dbReference type="InterPro" id="IPR050950">
    <property type="entry name" value="HTH-type_LysR_regulators"/>
</dbReference>
<dbReference type="Proteomes" id="UP000886804">
    <property type="component" value="Unassembled WGS sequence"/>
</dbReference>
<dbReference type="GO" id="GO:0005829">
    <property type="term" value="C:cytosol"/>
    <property type="evidence" value="ECO:0007669"/>
    <property type="project" value="TreeGrafter"/>
</dbReference>
<reference evidence="6" key="1">
    <citation type="journal article" date="2021" name="PeerJ">
        <title>Extensive microbial diversity within the chicken gut microbiome revealed by metagenomics and culture.</title>
        <authorList>
            <person name="Gilroy R."/>
            <person name="Ravi A."/>
            <person name="Getino M."/>
            <person name="Pursley I."/>
            <person name="Horton D.L."/>
            <person name="Alikhan N.F."/>
            <person name="Baker D."/>
            <person name="Gharbi K."/>
            <person name="Hall N."/>
            <person name="Watson M."/>
            <person name="Adriaenssens E.M."/>
            <person name="Foster-Nyarko E."/>
            <person name="Jarju S."/>
            <person name="Secka A."/>
            <person name="Antonio M."/>
            <person name="Oren A."/>
            <person name="Chaudhuri R.R."/>
            <person name="La Ragione R."/>
            <person name="Hildebrand F."/>
            <person name="Pallen M.J."/>
        </authorList>
    </citation>
    <scope>NUCLEOTIDE SEQUENCE</scope>
    <source>
        <strain evidence="6">CHK188-4685</strain>
    </source>
</reference>
<gene>
    <name evidence="6" type="ORF">H9716_05765</name>
</gene>
<comment type="similarity">
    <text evidence="1">Belongs to the LysR transcriptional regulatory family.</text>
</comment>
<dbReference type="Gene3D" id="1.10.10.10">
    <property type="entry name" value="Winged helix-like DNA-binding domain superfamily/Winged helix DNA-binding domain"/>
    <property type="match status" value="1"/>
</dbReference>
<dbReference type="InterPro" id="IPR000847">
    <property type="entry name" value="LysR_HTH_N"/>
</dbReference>
<name>A0A9D2RL01_9FIRM</name>
<evidence type="ECO:0000256" key="4">
    <source>
        <dbReference type="ARBA" id="ARBA00023163"/>
    </source>
</evidence>
<evidence type="ECO:0000313" key="7">
    <source>
        <dbReference type="Proteomes" id="UP000886804"/>
    </source>
</evidence>
<dbReference type="EMBL" id="DWYS01000067">
    <property type="protein sequence ID" value="HJB07358.1"/>
    <property type="molecule type" value="Genomic_DNA"/>
</dbReference>
<dbReference type="GO" id="GO:0003700">
    <property type="term" value="F:DNA-binding transcription factor activity"/>
    <property type="evidence" value="ECO:0007669"/>
    <property type="project" value="InterPro"/>
</dbReference>
<comment type="caution">
    <text evidence="6">The sequence shown here is derived from an EMBL/GenBank/DDBJ whole genome shotgun (WGS) entry which is preliminary data.</text>
</comment>
<dbReference type="PROSITE" id="PS50931">
    <property type="entry name" value="HTH_LYSR"/>
    <property type="match status" value="1"/>
</dbReference>
<protein>
    <submittedName>
        <fullName evidence="6">LysR family transcriptional regulator</fullName>
    </submittedName>
</protein>
<keyword evidence="4" id="KW-0804">Transcription</keyword>
<reference evidence="6" key="2">
    <citation type="submission" date="2021-04" db="EMBL/GenBank/DDBJ databases">
        <authorList>
            <person name="Gilroy R."/>
        </authorList>
    </citation>
    <scope>NUCLEOTIDE SEQUENCE</scope>
    <source>
        <strain evidence="6">CHK188-4685</strain>
    </source>
</reference>
<dbReference type="InterPro" id="IPR036388">
    <property type="entry name" value="WH-like_DNA-bd_sf"/>
</dbReference>
<evidence type="ECO:0000256" key="1">
    <source>
        <dbReference type="ARBA" id="ARBA00009437"/>
    </source>
</evidence>
<keyword evidence="2" id="KW-0805">Transcription regulation</keyword>